<dbReference type="AlphaFoldDB" id="A0A409XYR0"/>
<gene>
    <name evidence="1" type="ORF">CVT26_015605</name>
</gene>
<evidence type="ECO:0000313" key="2">
    <source>
        <dbReference type="Proteomes" id="UP000284706"/>
    </source>
</evidence>
<name>A0A409XYR0_9AGAR</name>
<organism evidence="1 2">
    <name type="scientific">Gymnopilus dilepis</name>
    <dbReference type="NCBI Taxonomy" id="231916"/>
    <lineage>
        <taxon>Eukaryota</taxon>
        <taxon>Fungi</taxon>
        <taxon>Dikarya</taxon>
        <taxon>Basidiomycota</taxon>
        <taxon>Agaricomycotina</taxon>
        <taxon>Agaricomycetes</taxon>
        <taxon>Agaricomycetidae</taxon>
        <taxon>Agaricales</taxon>
        <taxon>Agaricineae</taxon>
        <taxon>Hymenogastraceae</taxon>
        <taxon>Gymnopilus</taxon>
    </lineage>
</organism>
<dbReference type="InParanoid" id="A0A409XYR0"/>
<dbReference type="EMBL" id="NHYE01001409">
    <property type="protein sequence ID" value="PPQ95865.1"/>
    <property type="molecule type" value="Genomic_DNA"/>
</dbReference>
<reference evidence="1 2" key="1">
    <citation type="journal article" date="2018" name="Evol. Lett.">
        <title>Horizontal gene cluster transfer increased hallucinogenic mushroom diversity.</title>
        <authorList>
            <person name="Reynolds H.T."/>
            <person name="Vijayakumar V."/>
            <person name="Gluck-Thaler E."/>
            <person name="Korotkin H.B."/>
            <person name="Matheny P.B."/>
            <person name="Slot J.C."/>
        </authorList>
    </citation>
    <scope>NUCLEOTIDE SEQUENCE [LARGE SCALE GENOMIC DNA]</scope>
    <source>
        <strain evidence="1 2">SRW20</strain>
    </source>
</reference>
<proteinExistence type="predicted"/>
<protein>
    <submittedName>
        <fullName evidence="1">Uncharacterized protein</fullName>
    </submittedName>
</protein>
<evidence type="ECO:0000313" key="1">
    <source>
        <dbReference type="EMBL" id="PPQ95865.1"/>
    </source>
</evidence>
<accession>A0A409XYR0</accession>
<dbReference type="OrthoDB" id="2970010at2759"/>
<keyword evidence="2" id="KW-1185">Reference proteome</keyword>
<sequence length="148" mass="15332">MKFTNITAIVASVLFSQAMGAAIDDIEALAARQSAHPVAFNVAIAGKGAGFLLMYPIIVSSNRVLYFVLACGSGTTITCTLAPGQSCKGNFSPAQASIEIIIALSGCHVSLYPQSNQQGGVTERLDTGTAGICVFTGSAIWKSYGIYC</sequence>
<dbReference type="Proteomes" id="UP000284706">
    <property type="component" value="Unassembled WGS sequence"/>
</dbReference>
<comment type="caution">
    <text evidence="1">The sequence shown here is derived from an EMBL/GenBank/DDBJ whole genome shotgun (WGS) entry which is preliminary data.</text>
</comment>